<dbReference type="OrthoDB" id="15291at2157"/>
<sequence length="350" mass="39888">MIELESLLIIATFVGLLVVSSISIRNYFYPEKYVGWVWKLNVFSLTIFVISFLIFAYYCVTANPDVFYSFAYGDPEYPWYYALSTIWAGEQGSIYFWTTLIAISIVVVEIFQIKNTSKKTQDIFRATVSLITLGFILILLIESPFQPTEEMLALNNIPGEEADYIEQGFAMSPILLNPWMAIHPPIIFVGYAFFTIPIAISLSYGFTYTDKWNKISLVWSRLGWLFLTLGIAIGAYWAYLTLGWGGYWAWDPVESASLLPWLTSTALLHMLWMNKNNGRYEYLSHMFIIITFSLIMFTTFVTRGGLPIEGPHTWGAAVGPVQAILLSMITIPLVIGTYLIWKKQKKDQSG</sequence>
<dbReference type="PANTHER" id="PTHR43653:SF1">
    <property type="entry name" value="CYTOCHROME C-TYPE BIOGENESIS PROTEIN CCMF"/>
    <property type="match status" value="1"/>
</dbReference>
<comment type="caution">
    <text evidence="5">The sequence shown here is derived from an EMBL/GenBank/DDBJ whole genome shotgun (WGS) entry which is preliminary data.</text>
</comment>
<feature type="transmembrane region" description="Helical" evidence="3">
    <location>
        <begin position="186"/>
        <end position="206"/>
    </location>
</feature>
<dbReference type="Pfam" id="PF01578">
    <property type="entry name" value="Cytochrom_C_asm"/>
    <property type="match status" value="1"/>
</dbReference>
<evidence type="ECO:0000313" key="6">
    <source>
        <dbReference type="Proteomes" id="UP000195137"/>
    </source>
</evidence>
<feature type="domain" description="Cytochrome c assembly protein" evidence="4">
    <location>
        <begin position="92"/>
        <end position="303"/>
    </location>
</feature>
<dbReference type="Proteomes" id="UP000195137">
    <property type="component" value="Unassembled WGS sequence"/>
</dbReference>
<reference evidence="5 6" key="1">
    <citation type="submission" date="2016-12" db="EMBL/GenBank/DDBJ databases">
        <title>Discovery of methanogenic haloarchaea.</title>
        <authorList>
            <person name="Sorokin D.Y."/>
            <person name="Makarova K.S."/>
            <person name="Abbas B."/>
            <person name="Ferrer M."/>
            <person name="Golyshin P.N."/>
        </authorList>
    </citation>
    <scope>NUCLEOTIDE SEQUENCE [LARGE SCALE GENOMIC DNA]</scope>
    <source>
        <strain evidence="5">AMET1</strain>
    </source>
</reference>
<keyword evidence="3" id="KW-0812">Transmembrane</keyword>
<evidence type="ECO:0000259" key="4">
    <source>
        <dbReference type="Pfam" id="PF01578"/>
    </source>
</evidence>
<dbReference type="PRINTS" id="PR01410">
    <property type="entry name" value="CCBIOGENESIS"/>
</dbReference>
<gene>
    <name evidence="5" type="ORF">AMET1_1471</name>
</gene>
<organism evidence="5 6">
    <name type="scientific">Methanonatronarchaeum thermophilum</name>
    <dbReference type="NCBI Taxonomy" id="1927129"/>
    <lineage>
        <taxon>Archaea</taxon>
        <taxon>Methanobacteriati</taxon>
        <taxon>Methanobacteriota</taxon>
        <taxon>Methanonatronarchaeia</taxon>
        <taxon>Methanonatronarchaeales</taxon>
        <taxon>Methanonatronarchaeaceae</taxon>
        <taxon>Methanonatronarchaeum</taxon>
    </lineage>
</organism>
<feature type="transmembrane region" description="Helical" evidence="3">
    <location>
        <begin position="218"/>
        <end position="238"/>
    </location>
</feature>
<accession>A0A1Y3GAT0</accession>
<feature type="transmembrane region" description="Helical" evidence="3">
    <location>
        <begin position="321"/>
        <end position="341"/>
    </location>
</feature>
<keyword evidence="3" id="KW-0472">Membrane</keyword>
<dbReference type="InterPro" id="IPR002541">
    <property type="entry name" value="Cyt_c_assembly"/>
</dbReference>
<dbReference type="GO" id="GO:0016020">
    <property type="term" value="C:membrane"/>
    <property type="evidence" value="ECO:0007669"/>
    <property type="project" value="InterPro"/>
</dbReference>
<dbReference type="EMBL" id="MRZU01000004">
    <property type="protein sequence ID" value="OUJ18552.1"/>
    <property type="molecule type" value="Genomic_DNA"/>
</dbReference>
<keyword evidence="6" id="KW-1185">Reference proteome</keyword>
<evidence type="ECO:0000256" key="3">
    <source>
        <dbReference type="SAM" id="Phobius"/>
    </source>
</evidence>
<feature type="transmembrane region" description="Helical" evidence="3">
    <location>
        <begin position="282"/>
        <end position="301"/>
    </location>
</feature>
<dbReference type="GO" id="GO:0017004">
    <property type="term" value="P:cytochrome complex assembly"/>
    <property type="evidence" value="ECO:0007669"/>
    <property type="project" value="UniProtKB-KW"/>
</dbReference>
<dbReference type="GO" id="GO:0015232">
    <property type="term" value="F:heme transmembrane transporter activity"/>
    <property type="evidence" value="ECO:0007669"/>
    <property type="project" value="InterPro"/>
</dbReference>
<proteinExistence type="inferred from homology"/>
<evidence type="ECO:0000313" key="5">
    <source>
        <dbReference type="EMBL" id="OUJ18552.1"/>
    </source>
</evidence>
<feature type="transmembrane region" description="Helical" evidence="3">
    <location>
        <begin position="6"/>
        <end position="28"/>
    </location>
</feature>
<dbReference type="GO" id="GO:0020037">
    <property type="term" value="F:heme binding"/>
    <property type="evidence" value="ECO:0007669"/>
    <property type="project" value="InterPro"/>
</dbReference>
<comment type="similarity">
    <text evidence="1">Belongs to the CcmF/CycK/Ccl1/NrfE/CcsA family.</text>
</comment>
<feature type="transmembrane region" description="Helical" evidence="3">
    <location>
        <begin position="258"/>
        <end position="275"/>
    </location>
</feature>
<dbReference type="PANTHER" id="PTHR43653">
    <property type="entry name" value="CYTOCHROME C ASSEMBLY PROTEIN-RELATED"/>
    <property type="match status" value="1"/>
</dbReference>
<feature type="transmembrane region" description="Helical" evidence="3">
    <location>
        <begin position="94"/>
        <end position="111"/>
    </location>
</feature>
<feature type="transmembrane region" description="Helical" evidence="3">
    <location>
        <begin position="123"/>
        <end position="141"/>
    </location>
</feature>
<name>A0A1Y3GAT0_9EURY</name>
<keyword evidence="2" id="KW-0201">Cytochrome c-type biogenesis</keyword>
<dbReference type="AlphaFoldDB" id="A0A1Y3GAT0"/>
<dbReference type="InterPro" id="IPR003567">
    <property type="entry name" value="Cyt_c_biogenesis"/>
</dbReference>
<evidence type="ECO:0000256" key="1">
    <source>
        <dbReference type="ARBA" id="ARBA00009186"/>
    </source>
</evidence>
<protein>
    <submittedName>
        <fullName evidence="5">Cytochrome c biogenesis factor CcmF</fullName>
    </submittedName>
</protein>
<feature type="transmembrane region" description="Helical" evidence="3">
    <location>
        <begin position="40"/>
        <end position="58"/>
    </location>
</feature>
<keyword evidence="3" id="KW-1133">Transmembrane helix</keyword>
<evidence type="ECO:0000256" key="2">
    <source>
        <dbReference type="ARBA" id="ARBA00022748"/>
    </source>
</evidence>
<dbReference type="RefSeq" id="WP_161490829.1">
    <property type="nucleotide sequence ID" value="NZ_MRZU01000004.1"/>
</dbReference>